<name>A0AAD9TU29_9ROSI</name>
<feature type="non-terminal residue" evidence="1">
    <location>
        <position position="1"/>
    </location>
</feature>
<dbReference type="AlphaFoldDB" id="A0AAD9TU29"/>
<evidence type="ECO:0000313" key="1">
    <source>
        <dbReference type="EMBL" id="KAK2641764.1"/>
    </source>
</evidence>
<organism evidence="1 2">
    <name type="scientific">Dipteronia dyeriana</name>
    <dbReference type="NCBI Taxonomy" id="168575"/>
    <lineage>
        <taxon>Eukaryota</taxon>
        <taxon>Viridiplantae</taxon>
        <taxon>Streptophyta</taxon>
        <taxon>Embryophyta</taxon>
        <taxon>Tracheophyta</taxon>
        <taxon>Spermatophyta</taxon>
        <taxon>Magnoliopsida</taxon>
        <taxon>eudicotyledons</taxon>
        <taxon>Gunneridae</taxon>
        <taxon>Pentapetalae</taxon>
        <taxon>rosids</taxon>
        <taxon>malvids</taxon>
        <taxon>Sapindales</taxon>
        <taxon>Sapindaceae</taxon>
        <taxon>Hippocastanoideae</taxon>
        <taxon>Acereae</taxon>
        <taxon>Dipteronia</taxon>
    </lineage>
</organism>
<keyword evidence="2" id="KW-1185">Reference proteome</keyword>
<dbReference type="EMBL" id="JANJYI010000007">
    <property type="protein sequence ID" value="KAK2641764.1"/>
    <property type="molecule type" value="Genomic_DNA"/>
</dbReference>
<evidence type="ECO:0000313" key="2">
    <source>
        <dbReference type="Proteomes" id="UP001280121"/>
    </source>
</evidence>
<dbReference type="Proteomes" id="UP001280121">
    <property type="component" value="Unassembled WGS sequence"/>
</dbReference>
<sequence length="50" mass="5446">SGTPFTISRYWAAVSSHRCHSLSLSALIIKSSDRAVKLPWENGAVNKCSI</sequence>
<accession>A0AAD9TU29</accession>
<reference evidence="1" key="1">
    <citation type="journal article" date="2023" name="Plant J.">
        <title>Genome sequences and population genomics provide insights into the demographic history, inbreeding, and mutation load of two 'living fossil' tree species of Dipteronia.</title>
        <authorList>
            <person name="Feng Y."/>
            <person name="Comes H.P."/>
            <person name="Chen J."/>
            <person name="Zhu S."/>
            <person name="Lu R."/>
            <person name="Zhang X."/>
            <person name="Li P."/>
            <person name="Qiu J."/>
            <person name="Olsen K.M."/>
            <person name="Qiu Y."/>
        </authorList>
    </citation>
    <scope>NUCLEOTIDE SEQUENCE</scope>
    <source>
        <strain evidence="1">KIB01</strain>
    </source>
</reference>
<proteinExistence type="predicted"/>
<gene>
    <name evidence="1" type="ORF">Ddye_023527</name>
</gene>
<protein>
    <submittedName>
        <fullName evidence="1">Uncharacterized protein</fullName>
    </submittedName>
</protein>
<feature type="non-terminal residue" evidence="1">
    <location>
        <position position="50"/>
    </location>
</feature>
<comment type="caution">
    <text evidence="1">The sequence shown here is derived from an EMBL/GenBank/DDBJ whole genome shotgun (WGS) entry which is preliminary data.</text>
</comment>